<dbReference type="Proteomes" id="UP001176468">
    <property type="component" value="Unassembled WGS sequence"/>
</dbReference>
<dbReference type="InterPro" id="IPR011764">
    <property type="entry name" value="Biotin_carboxylation_dom"/>
</dbReference>
<dbReference type="SUPFAM" id="SSF56059">
    <property type="entry name" value="Glutathione synthetase ATP-binding domain-like"/>
    <property type="match status" value="1"/>
</dbReference>
<dbReference type="EMBL" id="JAUQSZ010000008">
    <property type="protein sequence ID" value="MDO7843128.1"/>
    <property type="molecule type" value="Genomic_DNA"/>
</dbReference>
<dbReference type="InterPro" id="IPR016185">
    <property type="entry name" value="PreATP-grasp_dom_sf"/>
</dbReference>
<dbReference type="Gene3D" id="3.30.1490.20">
    <property type="entry name" value="ATP-grasp fold, A domain"/>
    <property type="match status" value="1"/>
</dbReference>
<dbReference type="InterPro" id="IPR011054">
    <property type="entry name" value="Rudment_hybrid_motif"/>
</dbReference>
<dbReference type="PROSITE" id="PS00867">
    <property type="entry name" value="CPSASE_2"/>
    <property type="match status" value="1"/>
</dbReference>
<dbReference type="PROSITE" id="PS00188">
    <property type="entry name" value="BIOTIN"/>
    <property type="match status" value="1"/>
</dbReference>
<dbReference type="GO" id="GO:0016740">
    <property type="term" value="F:transferase activity"/>
    <property type="evidence" value="ECO:0007669"/>
    <property type="project" value="UniProtKB-KW"/>
</dbReference>
<keyword evidence="3 6" id="KW-0547">Nucleotide-binding</keyword>
<dbReference type="Gene3D" id="3.30.470.20">
    <property type="entry name" value="ATP-grasp fold, B domain"/>
    <property type="match status" value="1"/>
</dbReference>
<dbReference type="Pfam" id="PF01039">
    <property type="entry name" value="Carboxyl_trans"/>
    <property type="match status" value="1"/>
</dbReference>
<dbReference type="Gene3D" id="3.90.226.10">
    <property type="entry name" value="2-enoyl-CoA Hydratase, Chain A, domain 1"/>
    <property type="match status" value="2"/>
</dbReference>
<evidence type="ECO:0000256" key="3">
    <source>
        <dbReference type="ARBA" id="ARBA00022741"/>
    </source>
</evidence>
<dbReference type="PROSITE" id="PS50968">
    <property type="entry name" value="BIOTINYL_LIPOYL"/>
    <property type="match status" value="1"/>
</dbReference>
<evidence type="ECO:0000256" key="4">
    <source>
        <dbReference type="ARBA" id="ARBA00022840"/>
    </source>
</evidence>
<sequence>MFRRLLIANRGEIAIRIARAAASLGIETLAIYPQDDAASLHVRIADASAVLPGRGVAAYLDGDALIAAAVAAGCDAVHPGYGFLAENVAFAESCAAAGPRFIGPDADHIRLFGDKASARAYAQRLGVPLLPGTQAATSLEEAEAFARGPAAGRPVMLKALAGGGGRGMRVVSSPDQIAEAFERCRSEAQAAFGDGALYVEQLVERARHVEVQVIGDGSGAVSHLHERDCTLQRRNQKLVEIAPSPGLPDATRQRLCAAAVAMASECRYSGLGTFEFLVDADRLDDFWFMEVNPRVQVEHTVTEEITGIDLVQAQIRVASGASLASLGLEQSAIPAPRGFAIQLRINMETTDETGAPRPSGGTISTYELPSGPGVRTDGFGYAGYPANASYDPLLVKLIVSATSRRTMDDYRALLTKAGRAAAETRIDGVATNLALLRVLVGDPAVRADAITTRFIEGHAADLVAAAAAIGPGVLPVADTGATPGTRTRAEVPPGMVAIRAHSVGTIVAIGIEAGDVVRRGQQIAILEAMKMEHPVLSDVDGIVREIGSEIGATVSEGDILLAVEPAELEDAVEAIEAETDLDAIGPALAETIARHAVGLDENRPEAVGKRHAKGKRTVRENIADLLDADSLIEYGALALAAQRRRRSLDELIRISPADGLVAGVGTVNAALFEERAAQCMVMGYDYTVFAGTQGGMNHKKMDRLLGIAREQLLPVISFTEGGGGRPGDTDKMRVAGLEETSFTEFARLSGKVPLIGVTSGRCFAGNAALLGCCDVIIATANANIGMGGPAMIEGGGLGVFTPEQVGPMSVQVANGVVDIPVADEVAAVVAARQYLSYFQGTLTDWSAADQRALRHIIPENRLRVYDVRRVIETLADTGSVLELRRAFGPGIITALIRIEGRPVALIANDPQILSGAIDSDAADKGARFLQLADTHGLPVLSLCDTPGFMVGPESETSAAVRHMSRLFLAGANMSEPMMTVVLRKAYGLGAMAMSGGSSLQTLFTVSWPQGEFGGMGLEGSVRLGYRKELEAIGDPAARETKFQEMVAELYQQGKAINAASYCEIDDVIDPAATRRWILSSLRSRPPRPHRPRRYVDAW</sequence>
<dbReference type="InterPro" id="IPR001882">
    <property type="entry name" value="Biotin_BS"/>
</dbReference>
<evidence type="ECO:0000313" key="12">
    <source>
        <dbReference type="Proteomes" id="UP001176468"/>
    </source>
</evidence>
<evidence type="ECO:0000259" key="7">
    <source>
        <dbReference type="PROSITE" id="PS50968"/>
    </source>
</evidence>
<organism evidence="11 12">
    <name type="scientific">Sphingomonas immobilis</name>
    <dbReference type="NCBI Taxonomy" id="3063997"/>
    <lineage>
        <taxon>Bacteria</taxon>
        <taxon>Pseudomonadati</taxon>
        <taxon>Pseudomonadota</taxon>
        <taxon>Alphaproteobacteria</taxon>
        <taxon>Sphingomonadales</taxon>
        <taxon>Sphingomonadaceae</taxon>
        <taxon>Sphingomonas</taxon>
    </lineage>
</organism>
<accession>A0ABT8ZZX8</accession>
<keyword evidence="4 6" id="KW-0067">ATP-binding</keyword>
<keyword evidence="12" id="KW-1185">Reference proteome</keyword>
<dbReference type="InterPro" id="IPR013815">
    <property type="entry name" value="ATP_grasp_subdomain_1"/>
</dbReference>
<dbReference type="InterPro" id="IPR011763">
    <property type="entry name" value="COA_CT_C"/>
</dbReference>
<dbReference type="RefSeq" id="WP_304561584.1">
    <property type="nucleotide sequence ID" value="NZ_JAUQSZ010000008.1"/>
</dbReference>
<comment type="cofactor">
    <cofactor evidence="1">
        <name>biotin</name>
        <dbReference type="ChEBI" id="CHEBI:57586"/>
    </cofactor>
</comment>
<feature type="domain" description="Biotin carboxylation" evidence="9">
    <location>
        <begin position="1"/>
        <end position="460"/>
    </location>
</feature>
<dbReference type="InterPro" id="IPR011053">
    <property type="entry name" value="Single_hybrid_motif"/>
</dbReference>
<evidence type="ECO:0000259" key="8">
    <source>
        <dbReference type="PROSITE" id="PS50975"/>
    </source>
</evidence>
<dbReference type="InterPro" id="IPR029045">
    <property type="entry name" value="ClpP/crotonase-like_dom_sf"/>
</dbReference>
<evidence type="ECO:0000256" key="2">
    <source>
        <dbReference type="ARBA" id="ARBA00022598"/>
    </source>
</evidence>
<dbReference type="Pfam" id="PF02785">
    <property type="entry name" value="Biotin_carb_C"/>
    <property type="match status" value="1"/>
</dbReference>
<dbReference type="PANTHER" id="PTHR48095:SF5">
    <property type="entry name" value="BLL7292 PROTEIN"/>
    <property type="match status" value="1"/>
</dbReference>
<protein>
    <submittedName>
        <fullName evidence="11">Carboxyl transferase domain-containing protein</fullName>
    </submittedName>
</protein>
<dbReference type="Gene3D" id="3.40.50.20">
    <property type="match status" value="1"/>
</dbReference>
<reference evidence="11" key="1">
    <citation type="submission" date="2023-07" db="EMBL/GenBank/DDBJ databases">
        <authorList>
            <person name="Kim M.K."/>
        </authorList>
    </citation>
    <scope>NUCLEOTIDE SEQUENCE</scope>
    <source>
        <strain evidence="11">CA1-15</strain>
    </source>
</reference>
<evidence type="ECO:0000259" key="10">
    <source>
        <dbReference type="PROSITE" id="PS50989"/>
    </source>
</evidence>
<dbReference type="InterPro" id="IPR034733">
    <property type="entry name" value="AcCoA_carboxyl_beta"/>
</dbReference>
<proteinExistence type="predicted"/>
<dbReference type="InterPro" id="IPR005482">
    <property type="entry name" value="Biotin_COase_C"/>
</dbReference>
<dbReference type="PROSITE" id="PS50979">
    <property type="entry name" value="BC"/>
    <property type="match status" value="1"/>
</dbReference>
<evidence type="ECO:0000256" key="5">
    <source>
        <dbReference type="ARBA" id="ARBA00023267"/>
    </source>
</evidence>
<keyword evidence="2" id="KW-0436">Ligase</keyword>
<gene>
    <name evidence="11" type="ORF">Q5H94_12410</name>
</gene>
<dbReference type="InterPro" id="IPR011761">
    <property type="entry name" value="ATP-grasp"/>
</dbReference>
<evidence type="ECO:0000256" key="1">
    <source>
        <dbReference type="ARBA" id="ARBA00001953"/>
    </source>
</evidence>
<name>A0ABT8ZZX8_9SPHN</name>
<evidence type="ECO:0000313" key="11">
    <source>
        <dbReference type="EMBL" id="MDO7843128.1"/>
    </source>
</evidence>
<feature type="domain" description="Lipoyl-binding" evidence="7">
    <location>
        <begin position="486"/>
        <end position="564"/>
    </location>
</feature>
<dbReference type="Pfam" id="PF02786">
    <property type="entry name" value="CPSase_L_D2"/>
    <property type="match status" value="1"/>
</dbReference>
<dbReference type="CDD" id="cd06850">
    <property type="entry name" value="biotinyl_domain"/>
    <property type="match status" value="1"/>
</dbReference>
<dbReference type="InterPro" id="IPR051602">
    <property type="entry name" value="ACC_Biotin_Carboxylase"/>
</dbReference>
<dbReference type="PROSITE" id="PS50975">
    <property type="entry name" value="ATP_GRASP"/>
    <property type="match status" value="1"/>
</dbReference>
<dbReference type="SUPFAM" id="SSF51246">
    <property type="entry name" value="Rudiment single hybrid motif"/>
    <property type="match status" value="1"/>
</dbReference>
<dbReference type="PANTHER" id="PTHR48095">
    <property type="entry name" value="PYRUVATE CARBOXYLASE SUBUNIT A"/>
    <property type="match status" value="1"/>
</dbReference>
<feature type="domain" description="CoA carboxyltransferase C-terminal" evidence="10">
    <location>
        <begin position="844"/>
        <end position="1083"/>
    </location>
</feature>
<keyword evidence="11" id="KW-0808">Transferase</keyword>
<keyword evidence="5" id="KW-0092">Biotin</keyword>
<dbReference type="InterPro" id="IPR005481">
    <property type="entry name" value="BC-like_N"/>
</dbReference>
<dbReference type="SUPFAM" id="SSF51230">
    <property type="entry name" value="Single hybrid motif"/>
    <property type="match status" value="1"/>
</dbReference>
<evidence type="ECO:0000259" key="9">
    <source>
        <dbReference type="PROSITE" id="PS50979"/>
    </source>
</evidence>
<evidence type="ECO:0000256" key="6">
    <source>
        <dbReference type="PROSITE-ProRule" id="PRU00409"/>
    </source>
</evidence>
<dbReference type="Pfam" id="PF00364">
    <property type="entry name" value="Biotin_lipoyl"/>
    <property type="match status" value="1"/>
</dbReference>
<dbReference type="InterPro" id="IPR005479">
    <property type="entry name" value="CPAse_ATP-bd"/>
</dbReference>
<comment type="caution">
    <text evidence="11">The sequence shown here is derived from an EMBL/GenBank/DDBJ whole genome shotgun (WGS) entry which is preliminary data.</text>
</comment>
<dbReference type="InterPro" id="IPR000089">
    <property type="entry name" value="Biotin_lipoyl"/>
</dbReference>
<dbReference type="SUPFAM" id="SSF52096">
    <property type="entry name" value="ClpP/crotonase"/>
    <property type="match status" value="2"/>
</dbReference>
<dbReference type="SMART" id="SM00878">
    <property type="entry name" value="Biotin_carb_C"/>
    <property type="match status" value="1"/>
</dbReference>
<dbReference type="Gene3D" id="2.40.50.100">
    <property type="match status" value="1"/>
</dbReference>
<dbReference type="SUPFAM" id="SSF52440">
    <property type="entry name" value="PreATP-grasp domain"/>
    <property type="match status" value="1"/>
</dbReference>
<feature type="domain" description="ATP-grasp" evidence="8">
    <location>
        <begin position="119"/>
        <end position="319"/>
    </location>
</feature>
<dbReference type="Pfam" id="PF00289">
    <property type="entry name" value="Biotin_carb_N"/>
    <property type="match status" value="1"/>
</dbReference>
<dbReference type="PROSITE" id="PS50989">
    <property type="entry name" value="COA_CT_CTER"/>
    <property type="match status" value="1"/>
</dbReference>